<organism evidence="5 6">
    <name type="scientific">Geodermatophilus saharensis</name>
    <dbReference type="NCBI Taxonomy" id="1137994"/>
    <lineage>
        <taxon>Bacteria</taxon>
        <taxon>Bacillati</taxon>
        <taxon>Actinomycetota</taxon>
        <taxon>Actinomycetes</taxon>
        <taxon>Geodermatophilales</taxon>
        <taxon>Geodermatophilaceae</taxon>
        <taxon>Geodermatophilus</taxon>
    </lineage>
</organism>
<dbReference type="NCBIfam" id="TIGR03971">
    <property type="entry name" value="SDR_subfam_1"/>
    <property type="match status" value="1"/>
</dbReference>
<evidence type="ECO:0000256" key="2">
    <source>
        <dbReference type="ARBA" id="ARBA00023002"/>
    </source>
</evidence>
<keyword evidence="3" id="KW-0520">NAD</keyword>
<dbReference type="AlphaFoldDB" id="A0A239C0I1"/>
<dbReference type="PROSITE" id="PS00061">
    <property type="entry name" value="ADH_SHORT"/>
    <property type="match status" value="1"/>
</dbReference>
<evidence type="ECO:0000256" key="3">
    <source>
        <dbReference type="ARBA" id="ARBA00023027"/>
    </source>
</evidence>
<accession>A0A239C0I1</accession>
<dbReference type="OrthoDB" id="5173603at2"/>
<dbReference type="PRINTS" id="PR00081">
    <property type="entry name" value="GDHRDH"/>
</dbReference>
<dbReference type="CDD" id="cd05233">
    <property type="entry name" value="SDR_c"/>
    <property type="match status" value="1"/>
</dbReference>
<dbReference type="RefSeq" id="WP_089403205.1">
    <property type="nucleotide sequence ID" value="NZ_FZOH01000002.1"/>
</dbReference>
<dbReference type="EMBL" id="FZOH01000002">
    <property type="protein sequence ID" value="SNS13158.1"/>
    <property type="molecule type" value="Genomic_DNA"/>
</dbReference>
<evidence type="ECO:0000313" key="5">
    <source>
        <dbReference type="EMBL" id="SNS13158.1"/>
    </source>
</evidence>
<dbReference type="InterPro" id="IPR023985">
    <property type="entry name" value="SDR_subfam_1"/>
</dbReference>
<evidence type="ECO:0000256" key="1">
    <source>
        <dbReference type="ARBA" id="ARBA00006484"/>
    </source>
</evidence>
<dbReference type="PRINTS" id="PR00080">
    <property type="entry name" value="SDRFAMILY"/>
</dbReference>
<proteinExistence type="inferred from homology"/>
<dbReference type="FunFam" id="3.40.50.720:FF:000084">
    <property type="entry name" value="Short-chain dehydrogenase reductase"/>
    <property type="match status" value="1"/>
</dbReference>
<protein>
    <submittedName>
        <fullName evidence="5">(+)-trans-carveol dehydrogenase</fullName>
    </submittedName>
</protein>
<dbReference type="InterPro" id="IPR002347">
    <property type="entry name" value="SDR_fam"/>
</dbReference>
<gene>
    <name evidence="5" type="ORF">SAMN04488107_1516</name>
</gene>
<dbReference type="InterPro" id="IPR020904">
    <property type="entry name" value="Sc_DH/Rdtase_CS"/>
</dbReference>
<evidence type="ECO:0000313" key="6">
    <source>
        <dbReference type="Proteomes" id="UP000198386"/>
    </source>
</evidence>
<dbReference type="SUPFAM" id="SSF51735">
    <property type="entry name" value="NAD(P)-binding Rossmann-fold domains"/>
    <property type="match status" value="1"/>
</dbReference>
<sequence length="275" mass="29145">MGRLEGKVVFVTGAARGQGRSHAVHLAREGADVIAVDVCRQVETVPYPTAAPEDLAETVRQVEALDRRIVAAEVDVRDLAALTKVVDDGVAELGRLDIVLANAGISTPAPTLEMDEETWQTMIDVNLTGVWKTLRASVPHVVAGGRGGSVVITSSLAAIYANPNTAHYSAAKAGLVMLAKVMAKELAPHRIRVNTIHPTTVATDMILNDATYRLFRPDLEAPTRADFEEAALTLNALPVPALEAADISNAVLYLVSDDGRYVTGTTHVVDAGGQL</sequence>
<dbReference type="NCBIfam" id="NF009467">
    <property type="entry name" value="PRK12826.1-3"/>
    <property type="match status" value="1"/>
</dbReference>
<dbReference type="InterPro" id="IPR036291">
    <property type="entry name" value="NAD(P)-bd_dom_sf"/>
</dbReference>
<name>A0A239C0I1_9ACTN</name>
<evidence type="ECO:0000256" key="4">
    <source>
        <dbReference type="RuleBase" id="RU000363"/>
    </source>
</evidence>
<dbReference type="Proteomes" id="UP000198386">
    <property type="component" value="Unassembled WGS sequence"/>
</dbReference>
<reference evidence="6" key="1">
    <citation type="submission" date="2017-06" db="EMBL/GenBank/DDBJ databases">
        <authorList>
            <person name="Varghese N."/>
            <person name="Submissions S."/>
        </authorList>
    </citation>
    <scope>NUCLEOTIDE SEQUENCE [LARGE SCALE GENOMIC DNA]</scope>
    <source>
        <strain evidence="6">DSM 45423</strain>
    </source>
</reference>
<comment type="similarity">
    <text evidence="1 4">Belongs to the short-chain dehydrogenases/reductases (SDR) family.</text>
</comment>
<dbReference type="PANTHER" id="PTHR24321">
    <property type="entry name" value="DEHYDROGENASES, SHORT CHAIN"/>
    <property type="match status" value="1"/>
</dbReference>
<dbReference type="PANTHER" id="PTHR24321:SF8">
    <property type="entry name" value="ESTRADIOL 17-BETA-DEHYDROGENASE 8-RELATED"/>
    <property type="match status" value="1"/>
</dbReference>
<keyword evidence="2" id="KW-0560">Oxidoreductase</keyword>
<keyword evidence="6" id="KW-1185">Reference proteome</keyword>
<dbReference type="GO" id="GO:0016491">
    <property type="term" value="F:oxidoreductase activity"/>
    <property type="evidence" value="ECO:0007669"/>
    <property type="project" value="UniProtKB-KW"/>
</dbReference>
<dbReference type="Gene3D" id="3.40.50.720">
    <property type="entry name" value="NAD(P)-binding Rossmann-like Domain"/>
    <property type="match status" value="1"/>
</dbReference>
<dbReference type="Pfam" id="PF00106">
    <property type="entry name" value="adh_short"/>
    <property type="match status" value="1"/>
</dbReference>